<protein>
    <recommendedName>
        <fullName evidence="1">LRAT domain-containing protein</fullName>
    </recommendedName>
</protein>
<comment type="caution">
    <text evidence="2">The sequence shown here is derived from an EMBL/GenBank/DDBJ whole genome shotgun (WGS) entry which is preliminary data.</text>
</comment>
<dbReference type="Gene3D" id="3.90.1720.10">
    <property type="entry name" value="endopeptidase domain like (from Nostoc punctiforme)"/>
    <property type="match status" value="1"/>
</dbReference>
<dbReference type="Pfam" id="PF04970">
    <property type="entry name" value="LRAT"/>
    <property type="match status" value="1"/>
</dbReference>
<evidence type="ECO:0000313" key="3">
    <source>
        <dbReference type="EMBL" id="CAF3842749.1"/>
    </source>
</evidence>
<dbReference type="Proteomes" id="UP000663882">
    <property type="component" value="Unassembled WGS sequence"/>
</dbReference>
<evidence type="ECO:0000313" key="4">
    <source>
        <dbReference type="Proteomes" id="UP000663882"/>
    </source>
</evidence>
<accession>A0A814BRW0</accession>
<dbReference type="Proteomes" id="UP000663823">
    <property type="component" value="Unassembled WGS sequence"/>
</dbReference>
<feature type="domain" description="LRAT" evidence="1">
    <location>
        <begin position="38"/>
        <end position="153"/>
    </location>
</feature>
<evidence type="ECO:0000313" key="2">
    <source>
        <dbReference type="EMBL" id="CAF0931956.1"/>
    </source>
</evidence>
<dbReference type="OrthoDB" id="10005420at2759"/>
<sequence>MDYLPFLLKRYNFDLQPSNSEYINIESAKSVLYPGAHIATSNPYEHYHHGIVVDTNTPDISIIHLWGPDKESGRVQTTTLPIFLAGGIHNLGKKTRHLYLINYDNDTFEKQQETVKVAKEMLEKADDIIYDIATLNCESFACFCRTGKWDSEQTERIKKLFVQKGLDIYEQLQNANKKNRKQIYSLLQTIPPNTLNQAEELLYNQLCQHHDNESFEQE</sequence>
<dbReference type="EMBL" id="CAJOAX010003224">
    <property type="protein sequence ID" value="CAF3842749.1"/>
    <property type="molecule type" value="Genomic_DNA"/>
</dbReference>
<dbReference type="PROSITE" id="PS51934">
    <property type="entry name" value="LRAT"/>
    <property type="match status" value="1"/>
</dbReference>
<dbReference type="AlphaFoldDB" id="A0A814BRW0"/>
<reference evidence="2" key="1">
    <citation type="submission" date="2021-02" db="EMBL/GenBank/DDBJ databases">
        <authorList>
            <person name="Nowell W R."/>
        </authorList>
    </citation>
    <scope>NUCLEOTIDE SEQUENCE</scope>
</reference>
<proteinExistence type="predicted"/>
<name>A0A814BRW0_9BILA</name>
<organism evidence="2 4">
    <name type="scientific">Rotaria sordida</name>
    <dbReference type="NCBI Taxonomy" id="392033"/>
    <lineage>
        <taxon>Eukaryota</taxon>
        <taxon>Metazoa</taxon>
        <taxon>Spiralia</taxon>
        <taxon>Gnathifera</taxon>
        <taxon>Rotifera</taxon>
        <taxon>Eurotatoria</taxon>
        <taxon>Bdelloidea</taxon>
        <taxon>Philodinida</taxon>
        <taxon>Philodinidae</taxon>
        <taxon>Rotaria</taxon>
    </lineage>
</organism>
<evidence type="ECO:0000259" key="1">
    <source>
        <dbReference type="PROSITE" id="PS51934"/>
    </source>
</evidence>
<dbReference type="InterPro" id="IPR007053">
    <property type="entry name" value="LRAT_dom"/>
</dbReference>
<dbReference type="EMBL" id="CAJNOO010000398">
    <property type="protein sequence ID" value="CAF0931956.1"/>
    <property type="molecule type" value="Genomic_DNA"/>
</dbReference>
<gene>
    <name evidence="3" type="ORF">OTI717_LOCUS20686</name>
    <name evidence="2" type="ORF">RFH988_LOCUS10587</name>
</gene>